<dbReference type="Pfam" id="PF07724">
    <property type="entry name" value="AAA_2"/>
    <property type="match status" value="1"/>
</dbReference>
<dbReference type="Pfam" id="PF17871">
    <property type="entry name" value="AAA_lid_9"/>
    <property type="match status" value="1"/>
</dbReference>
<keyword evidence="5" id="KW-0812">Transmembrane</keyword>
<dbReference type="Pfam" id="PF10431">
    <property type="entry name" value="ClpB_D2-small"/>
    <property type="match status" value="1"/>
</dbReference>
<reference evidence="8 9" key="1">
    <citation type="journal article" date="2016" name="Nat. Commun.">
        <title>Thousands of microbial genomes shed light on interconnected biogeochemical processes in an aquifer system.</title>
        <authorList>
            <person name="Anantharaman K."/>
            <person name="Brown C.T."/>
            <person name="Hug L.A."/>
            <person name="Sharon I."/>
            <person name="Castelle C.J."/>
            <person name="Probst A.J."/>
            <person name="Thomas B.C."/>
            <person name="Singh A."/>
            <person name="Wilkins M.J."/>
            <person name="Karaoz U."/>
            <person name="Brodie E.L."/>
            <person name="Williams K.H."/>
            <person name="Hubbard S.S."/>
            <person name="Banfield J.F."/>
        </authorList>
    </citation>
    <scope>NUCLEOTIDE SEQUENCE [LARGE SCALE GENOMIC DNA]</scope>
</reference>
<evidence type="ECO:0000259" key="6">
    <source>
        <dbReference type="SMART" id="SM00382"/>
    </source>
</evidence>
<dbReference type="EMBL" id="MEXH01000007">
    <property type="protein sequence ID" value="OGC92777.1"/>
    <property type="molecule type" value="Genomic_DNA"/>
</dbReference>
<protein>
    <recommendedName>
        <fullName evidence="10">Sigma-54 factor interaction domain-containing protein</fullName>
    </recommendedName>
</protein>
<evidence type="ECO:0008006" key="10">
    <source>
        <dbReference type="Google" id="ProtNLM"/>
    </source>
</evidence>
<dbReference type="GO" id="GO:0016887">
    <property type="term" value="F:ATP hydrolysis activity"/>
    <property type="evidence" value="ECO:0007669"/>
    <property type="project" value="InterPro"/>
</dbReference>
<dbReference type="InterPro" id="IPR041546">
    <property type="entry name" value="ClpA/ClpB_AAA_lid"/>
</dbReference>
<dbReference type="CDD" id="cd00009">
    <property type="entry name" value="AAA"/>
    <property type="match status" value="1"/>
</dbReference>
<dbReference type="SUPFAM" id="SSF52540">
    <property type="entry name" value="P-loop containing nucleoside triphosphate hydrolases"/>
    <property type="match status" value="2"/>
</dbReference>
<feature type="domain" description="AAA+ ATPase" evidence="6">
    <location>
        <begin position="554"/>
        <end position="723"/>
    </location>
</feature>
<evidence type="ECO:0000256" key="5">
    <source>
        <dbReference type="SAM" id="Phobius"/>
    </source>
</evidence>
<feature type="transmembrane region" description="Helical" evidence="5">
    <location>
        <begin position="79"/>
        <end position="106"/>
    </location>
</feature>
<accession>A0A1F4YFP0</accession>
<dbReference type="InterPro" id="IPR050130">
    <property type="entry name" value="ClpA_ClpB"/>
</dbReference>
<dbReference type="Gene3D" id="3.40.50.300">
    <property type="entry name" value="P-loop containing nucleotide triphosphate hydrolases"/>
    <property type="match status" value="2"/>
</dbReference>
<gene>
    <name evidence="8" type="ORF">A2876_03800</name>
</gene>
<evidence type="ECO:0000256" key="2">
    <source>
        <dbReference type="ARBA" id="ARBA00022741"/>
    </source>
</evidence>
<dbReference type="CDD" id="cd19499">
    <property type="entry name" value="RecA-like_ClpB_Hsp104-like"/>
    <property type="match status" value="1"/>
</dbReference>
<dbReference type="InterPro" id="IPR001270">
    <property type="entry name" value="ClpA/B"/>
</dbReference>
<feature type="domain" description="AAA+ ATPase" evidence="6">
    <location>
        <begin position="280"/>
        <end position="416"/>
    </location>
</feature>
<sequence length="820" mass="92261">MPFLYWHYTIGLRIYFKRWYHTLAQVNHYFSLPDLLTTLFSPWKRLEDDSELVGFNPIKIFEKVTFNLISRGIGAVVRFFVFIFGSIVLGLVIVGGIVGFFLWIILPPISYPYFVQSYHWRERTIRHLVKDLKSSSHPLRSFVVSSPGRFLLSHTGLSPDQLASVLSGTIPSDFTATDFFSVLKELIDTKEISEEKLRHFGVTFADILLTASWWDSLAFQTDPLSQPLVFDSPGIGQELVFGYTPELNKYVYDYSRPQSFASHLVGREELVSRVERALSTSRNVIIIGQPGVGKRTVAFEFAHRASGGQFGTALSYKRVLELDYNFLLSDSFDINSKKNHLQKLLSEAAHAGNIILVIRDIHRLTNPQIEGLDFSDIFEKYLTQFHLPIIALSTQSDYEQFVAPLTRLRKYFEPIEVLPPSTEDATQILLGSARTWEVKTGIITTTPAVRAIISGSERFITEIPFPEKALELLDHVITFAQRQNIKSISVDHVNQVLSEKTGVSLARLTSKEKELLTKLEEVFHRQLVNQQTAVNLIAKSLRARSLGIKDDKRPIGSFLFLGPTGVGKTESAKVLSQIYYGDTKSVLRFDMAEYSGSEGLTRLIGSSVSGRPGVLTTAIKNSPASLLLLDEIEKSPPEIYNLFLALLDEGEITDGLNRKVLCRNLFVIATSNAGAEYIRQLVNQNVHGDQLQNSLVDYVQKQRIFSPEFLNRFDGVVVFEPLSPIHLTEIARLMLENLKTNLEQKNLHLQITPDLCSRLAQDGYEPAFGARPMRRLVDLTLGDLIATAILKGGLAEGDSFRIVSSAKMQYYIQKDGPQST</sequence>
<dbReference type="InterPro" id="IPR027417">
    <property type="entry name" value="P-loop_NTPase"/>
</dbReference>
<keyword evidence="5" id="KW-0472">Membrane</keyword>
<dbReference type="InterPro" id="IPR003593">
    <property type="entry name" value="AAA+_ATPase"/>
</dbReference>
<dbReference type="InterPro" id="IPR003959">
    <property type="entry name" value="ATPase_AAA_core"/>
</dbReference>
<dbReference type="SMART" id="SM00382">
    <property type="entry name" value="AAA"/>
    <property type="match status" value="2"/>
</dbReference>
<keyword evidence="5" id="KW-1133">Transmembrane helix</keyword>
<dbReference type="PRINTS" id="PR00300">
    <property type="entry name" value="CLPPROTEASEA"/>
</dbReference>
<evidence type="ECO:0000259" key="7">
    <source>
        <dbReference type="SMART" id="SM01086"/>
    </source>
</evidence>
<dbReference type="GO" id="GO:0005737">
    <property type="term" value="C:cytoplasm"/>
    <property type="evidence" value="ECO:0007669"/>
    <property type="project" value="TreeGrafter"/>
</dbReference>
<evidence type="ECO:0000256" key="3">
    <source>
        <dbReference type="ARBA" id="ARBA00022840"/>
    </source>
</evidence>
<keyword evidence="2" id="KW-0547">Nucleotide-binding</keyword>
<dbReference type="SMART" id="SM01086">
    <property type="entry name" value="ClpB_D2-small"/>
    <property type="match status" value="1"/>
</dbReference>
<dbReference type="AlphaFoldDB" id="A0A1F4YFP0"/>
<evidence type="ECO:0000256" key="4">
    <source>
        <dbReference type="ARBA" id="ARBA00023186"/>
    </source>
</evidence>
<keyword evidence="1" id="KW-0677">Repeat</keyword>
<dbReference type="PANTHER" id="PTHR11638">
    <property type="entry name" value="ATP-DEPENDENT CLP PROTEASE"/>
    <property type="match status" value="1"/>
</dbReference>
<dbReference type="GO" id="GO:0034605">
    <property type="term" value="P:cellular response to heat"/>
    <property type="evidence" value="ECO:0007669"/>
    <property type="project" value="TreeGrafter"/>
</dbReference>
<evidence type="ECO:0000313" key="9">
    <source>
        <dbReference type="Proteomes" id="UP000178176"/>
    </source>
</evidence>
<dbReference type="Proteomes" id="UP000178176">
    <property type="component" value="Unassembled WGS sequence"/>
</dbReference>
<dbReference type="InterPro" id="IPR019489">
    <property type="entry name" value="Clp_ATPase_C"/>
</dbReference>
<comment type="caution">
    <text evidence="8">The sequence shown here is derived from an EMBL/GenBank/DDBJ whole genome shotgun (WGS) entry which is preliminary data.</text>
</comment>
<dbReference type="GO" id="GO:0005524">
    <property type="term" value="F:ATP binding"/>
    <property type="evidence" value="ECO:0007669"/>
    <property type="project" value="UniProtKB-KW"/>
</dbReference>
<feature type="domain" description="Clp ATPase C-terminal" evidence="7">
    <location>
        <begin position="722"/>
        <end position="810"/>
    </location>
</feature>
<evidence type="ECO:0000313" key="8">
    <source>
        <dbReference type="EMBL" id="OGC92777.1"/>
    </source>
</evidence>
<dbReference type="Gene3D" id="1.10.8.60">
    <property type="match status" value="2"/>
</dbReference>
<name>A0A1F4YFP0_9BACT</name>
<organism evidence="8 9">
    <name type="scientific">Candidatus Amesbacteria bacterium RIFCSPHIGHO2_01_FULL_48_32b</name>
    <dbReference type="NCBI Taxonomy" id="1797253"/>
    <lineage>
        <taxon>Bacteria</taxon>
        <taxon>Candidatus Amesiibacteriota</taxon>
    </lineage>
</organism>
<dbReference type="PANTHER" id="PTHR11638:SF18">
    <property type="entry name" value="HEAT SHOCK PROTEIN 104"/>
    <property type="match status" value="1"/>
</dbReference>
<keyword evidence="3" id="KW-0067">ATP-binding</keyword>
<keyword evidence="4" id="KW-0143">Chaperone</keyword>
<evidence type="ECO:0000256" key="1">
    <source>
        <dbReference type="ARBA" id="ARBA00022737"/>
    </source>
</evidence>
<proteinExistence type="predicted"/>